<dbReference type="InterPro" id="IPR013783">
    <property type="entry name" value="Ig-like_fold"/>
</dbReference>
<name>A0A9C9EMG9_UNCW3</name>
<dbReference type="InterPro" id="IPR008964">
    <property type="entry name" value="Invasin/intimin_cell_adhesion"/>
</dbReference>
<sequence length="832" mass="92304">MKQGLPKCRILLLILMLFTFPLLYARWIPIDNSGIKSAPEIRLLSSTPEGLTLEISITGLEVNTITTDKMLNTTNETFVRFSLPDAYYTGDIGKPQLPAIKQTIGVPFDARVEITVVSSEYKEIELSEVGIVDRVMPALASVLKVPGQKPVLEIDEKVYNTNQYYPEEIIKIENDDIMRGHRLNLLMITPVQYNPVTKRIKVFKRLKLKVKFLGGDLTKTRIRFLKDYSSLFEDFLKDKIINYDLFTELNRGVLPLPIHYLIITHNNFQNEVNDLAYWLKKKGFKVKVANQDSISSWTPSGIESYIDAQSPLPTYLLLVGDVNGGYMPAPTGSSSGRVTDLYYAETDGTGYLPDIFHGRLSCENTTHITTEVDKILKYEKANLPAGWFKEDAFCAGVDNYTVSEGTHNYCTSTFMDPNGYTTYKLYMTTYGATTQDVFDNVNDGRILITMSGHGSDDGWHDGPQFTVTEVNQLTNGDYLTIATGHCCLANNFGSNTNPCGGESWIRKQNGGAVAYYGSCPSTYWDEDDWLQREWYEAIYVDSIYEHGRFTEDGMYDGVYNSSSSLKQYYYEAYHVLGDPSLDLWTEAPASMTVSHNAIVYPGSSTFTVTVTDGGSPLENALVCCWIPNQSPEMHVSAYTNASGNANLDIAPTTPGDTMYVTVTKHNYIPYEGYAMVTTASGPYVSLAALIINDSGGNGQVNPGETIDMGVWAKNIGSETAYSVYGYLTESDPYASLTTDSSWYGDIPVNDSVLSNPYYQFTVTNDCPDGHVINFDLEFHDINDSTWLAHPTVTVYAPVLGFVDVVVTNDGNGNGILDPGETADLVVTLENTG</sequence>
<reference evidence="4" key="1">
    <citation type="journal article" date="2020" name="mSystems">
        <title>Genome- and Community-Level Interaction Insights into Carbon Utilization and Element Cycling Functions of Hydrothermarchaeota in Hydrothermal Sediment.</title>
        <authorList>
            <person name="Zhou Z."/>
            <person name="Liu Y."/>
            <person name="Xu W."/>
            <person name="Pan J."/>
            <person name="Luo Z.H."/>
            <person name="Li M."/>
        </authorList>
    </citation>
    <scope>NUCLEOTIDE SEQUENCE</scope>
    <source>
        <strain evidence="4">HyVt-388</strain>
    </source>
</reference>
<dbReference type="Gene3D" id="2.60.40.3800">
    <property type="match status" value="1"/>
</dbReference>
<dbReference type="GO" id="GO:0006508">
    <property type="term" value="P:proteolysis"/>
    <property type="evidence" value="ECO:0007669"/>
    <property type="project" value="InterPro"/>
</dbReference>
<evidence type="ECO:0000313" key="4">
    <source>
        <dbReference type="EMBL" id="HEC78337.1"/>
    </source>
</evidence>
<dbReference type="Proteomes" id="UP000885826">
    <property type="component" value="Unassembled WGS sequence"/>
</dbReference>
<dbReference type="InterPro" id="IPR012600">
    <property type="entry name" value="Propeptide_C25"/>
</dbReference>
<protein>
    <recommendedName>
        <fullName evidence="6">Gingipain domain-containing protein</fullName>
    </recommendedName>
</protein>
<evidence type="ECO:0000256" key="1">
    <source>
        <dbReference type="ARBA" id="ARBA00022729"/>
    </source>
</evidence>
<dbReference type="Gene3D" id="3.40.50.1460">
    <property type="match status" value="1"/>
</dbReference>
<organism evidence="4 5">
    <name type="scientific">candidate division WOR-3 bacterium</name>
    <dbReference type="NCBI Taxonomy" id="2052148"/>
    <lineage>
        <taxon>Bacteria</taxon>
        <taxon>Bacteria division WOR-3</taxon>
    </lineage>
</organism>
<evidence type="ECO:0000313" key="5">
    <source>
        <dbReference type="Proteomes" id="UP000885826"/>
    </source>
</evidence>
<accession>A0A9C9EMG9</accession>
<dbReference type="InterPro" id="IPR001769">
    <property type="entry name" value="Gingipain"/>
</dbReference>
<feature type="domain" description="Gingipain" evidence="2">
    <location>
        <begin position="260"/>
        <end position="583"/>
    </location>
</feature>
<dbReference type="Gene3D" id="3.40.50.10390">
    <property type="entry name" value="Gingipain r, domain 1"/>
    <property type="match status" value="1"/>
</dbReference>
<evidence type="ECO:0000259" key="2">
    <source>
        <dbReference type="Pfam" id="PF01364"/>
    </source>
</evidence>
<dbReference type="GO" id="GO:0004197">
    <property type="term" value="F:cysteine-type endopeptidase activity"/>
    <property type="evidence" value="ECO:0007669"/>
    <property type="project" value="InterPro"/>
</dbReference>
<dbReference type="AlphaFoldDB" id="A0A9C9EMG9"/>
<dbReference type="SUPFAM" id="SSF52129">
    <property type="entry name" value="Caspase-like"/>
    <property type="match status" value="1"/>
</dbReference>
<keyword evidence="1" id="KW-0732">Signal</keyword>
<comment type="caution">
    <text evidence="4">The sequence shown here is derived from an EMBL/GenBank/DDBJ whole genome shotgun (WGS) entry which is preliminary data.</text>
</comment>
<dbReference type="InterPro" id="IPR029031">
    <property type="entry name" value="Gingipain_N_sf"/>
</dbReference>
<dbReference type="InterPro" id="IPR029030">
    <property type="entry name" value="Caspase-like_dom_sf"/>
</dbReference>
<dbReference type="Pfam" id="PF08126">
    <property type="entry name" value="Propeptide_C25"/>
    <property type="match status" value="1"/>
</dbReference>
<dbReference type="InterPro" id="IPR038490">
    <property type="entry name" value="Gingipain_propep_sf"/>
</dbReference>
<evidence type="ECO:0008006" key="6">
    <source>
        <dbReference type="Google" id="ProtNLM"/>
    </source>
</evidence>
<dbReference type="Gene3D" id="2.60.40.10">
    <property type="entry name" value="Immunoglobulins"/>
    <property type="match status" value="1"/>
</dbReference>
<dbReference type="EMBL" id="DRIG01000045">
    <property type="protein sequence ID" value="HEC78337.1"/>
    <property type="molecule type" value="Genomic_DNA"/>
</dbReference>
<feature type="domain" description="Gingipain propeptide" evidence="3">
    <location>
        <begin position="36"/>
        <end position="216"/>
    </location>
</feature>
<dbReference type="SUPFAM" id="SSF49373">
    <property type="entry name" value="Invasin/intimin cell-adhesion fragments"/>
    <property type="match status" value="1"/>
</dbReference>
<dbReference type="Pfam" id="PF01364">
    <property type="entry name" value="Peptidase_C25"/>
    <property type="match status" value="1"/>
</dbReference>
<proteinExistence type="predicted"/>
<evidence type="ECO:0000259" key="3">
    <source>
        <dbReference type="Pfam" id="PF08126"/>
    </source>
</evidence>
<gene>
    <name evidence="4" type="ORF">ENI34_04240</name>
</gene>
<feature type="non-terminal residue" evidence="4">
    <location>
        <position position="832"/>
    </location>
</feature>